<keyword evidence="1" id="KW-0732">Signal</keyword>
<reference evidence="3 4" key="1">
    <citation type="submission" date="2018-05" db="EMBL/GenBank/DDBJ databases">
        <title>Animal gut microbial communities from fecal samples from Wisconsin, USA.</title>
        <authorList>
            <person name="Neumann A."/>
        </authorList>
    </citation>
    <scope>NUCLEOTIDE SEQUENCE [LARGE SCALE GENOMIC DNA]</scope>
    <source>
        <strain evidence="3 4">UWS4</strain>
    </source>
</reference>
<accession>A0ABX5LIC1</accession>
<evidence type="ECO:0000313" key="4">
    <source>
        <dbReference type="Proteomes" id="UP000245523"/>
    </source>
</evidence>
<feature type="domain" description="Putative carbohydrate metabolism" evidence="2">
    <location>
        <begin position="140"/>
        <end position="353"/>
    </location>
</feature>
<evidence type="ECO:0000259" key="2">
    <source>
        <dbReference type="Pfam" id="PF13201"/>
    </source>
</evidence>
<evidence type="ECO:0000256" key="1">
    <source>
        <dbReference type="SAM" id="SignalP"/>
    </source>
</evidence>
<keyword evidence="4" id="KW-1185">Reference proteome</keyword>
<dbReference type="EMBL" id="QGHD01000029">
    <property type="protein sequence ID" value="PWK93245.1"/>
    <property type="molecule type" value="Genomic_DNA"/>
</dbReference>
<name>A0ABX5LIC1_9BACT</name>
<dbReference type="Gene3D" id="2.60.120.890">
    <property type="entry name" value="BT2081, beta-jelly-roll domain"/>
    <property type="match status" value="1"/>
</dbReference>
<organism evidence="3 4">
    <name type="scientific">Hallerella porci</name>
    <dbReference type="NCBI Taxonomy" id="1945871"/>
    <lineage>
        <taxon>Bacteria</taxon>
        <taxon>Pseudomonadati</taxon>
        <taxon>Fibrobacterota</taxon>
        <taxon>Fibrobacteria</taxon>
        <taxon>Fibrobacterales</taxon>
        <taxon>Fibrobacteraceae</taxon>
        <taxon>Hallerella</taxon>
    </lineage>
</organism>
<proteinExistence type="predicted"/>
<feature type="chain" id="PRO_5045265196" evidence="1">
    <location>
        <begin position="26"/>
        <end position="355"/>
    </location>
</feature>
<feature type="signal peptide" evidence="1">
    <location>
        <begin position="1"/>
        <end position="25"/>
    </location>
</feature>
<dbReference type="Proteomes" id="UP000245523">
    <property type="component" value="Unassembled WGS sequence"/>
</dbReference>
<evidence type="ECO:0000313" key="3">
    <source>
        <dbReference type="EMBL" id="PWK93245.1"/>
    </source>
</evidence>
<dbReference type="InterPro" id="IPR025112">
    <property type="entry name" value="PCMD"/>
</dbReference>
<keyword evidence="3" id="KW-0378">Hydrolase</keyword>
<gene>
    <name evidence="3" type="ORF">B0H50_12913</name>
</gene>
<dbReference type="InterPro" id="IPR038653">
    <property type="entry name" value="Put_CMD_sf"/>
</dbReference>
<dbReference type="GO" id="GO:0016787">
    <property type="term" value="F:hydrolase activity"/>
    <property type="evidence" value="ECO:0007669"/>
    <property type="project" value="UniProtKB-KW"/>
</dbReference>
<comment type="caution">
    <text evidence="3">The sequence shown here is derived from an EMBL/GenBank/DDBJ whole genome shotgun (WGS) entry which is preliminary data.</text>
</comment>
<protein>
    <submittedName>
        <fullName evidence="3">Glycosyl hydrolase or carbohydrate binding protein</fullName>
    </submittedName>
</protein>
<sequence>MKRNFSKLTILFFAVFLSLSAQTFAENPIRKIHIRGQVGKAKIDTLQKTIFVTVNYYGKNGIYPLSHAFVETFSVKDSLTENLRDTIDLRNWTKFNIGESEWKIKGGYQLPGSSFGAWHSEKVPGFITLGKVKCDEMVGKSPEHHIWDNGNPAFSASGSKKWPTKKILLADSSYAAELTTRKVVGVIASGNLFTGRIVRNMSLSQLLGFTDKDGKALIRWGVPFEARPKAIRVKFKYDGLGDSCTVMATLENRKDKVRRFVGVAWYSATNDHDTSKEGVISISKPDKNGLRTLETKFIYGRAHTNADSLPENAVQGNADEPITHVNVVFASSRKGDYFKGQENATLIVKDFEFVY</sequence>
<dbReference type="Pfam" id="PF13201">
    <property type="entry name" value="PCMD"/>
    <property type="match status" value="1"/>
</dbReference>